<evidence type="ECO:0000259" key="3">
    <source>
        <dbReference type="SMART" id="SM00460"/>
    </source>
</evidence>
<keyword evidence="2" id="KW-0472">Membrane</keyword>
<dbReference type="Pfam" id="PF01841">
    <property type="entry name" value="Transglut_core"/>
    <property type="match status" value="1"/>
</dbReference>
<gene>
    <name evidence="4" type="ORF">GCM10009751_02900</name>
</gene>
<evidence type="ECO:0000256" key="1">
    <source>
        <dbReference type="SAM" id="MobiDB-lite"/>
    </source>
</evidence>
<dbReference type="SUPFAM" id="SSF54001">
    <property type="entry name" value="Cysteine proteinases"/>
    <property type="match status" value="1"/>
</dbReference>
<comment type="caution">
    <text evidence="4">The sequence shown here is derived from an EMBL/GenBank/DDBJ whole genome shotgun (WGS) entry which is preliminary data.</text>
</comment>
<evidence type="ECO:0000313" key="5">
    <source>
        <dbReference type="Proteomes" id="UP001501094"/>
    </source>
</evidence>
<feature type="transmembrane region" description="Helical" evidence="2">
    <location>
        <begin position="167"/>
        <end position="185"/>
    </location>
</feature>
<reference evidence="4 5" key="1">
    <citation type="journal article" date="2019" name="Int. J. Syst. Evol. Microbiol.">
        <title>The Global Catalogue of Microorganisms (GCM) 10K type strain sequencing project: providing services to taxonomists for standard genome sequencing and annotation.</title>
        <authorList>
            <consortium name="The Broad Institute Genomics Platform"/>
            <consortium name="The Broad Institute Genome Sequencing Center for Infectious Disease"/>
            <person name="Wu L."/>
            <person name="Ma J."/>
        </authorList>
    </citation>
    <scope>NUCLEOTIDE SEQUENCE [LARGE SCALE GENOMIC DNA]</scope>
    <source>
        <strain evidence="4 5">JCM 14326</strain>
    </source>
</reference>
<name>A0ABN2N5L0_9MICO</name>
<dbReference type="InterPro" id="IPR038765">
    <property type="entry name" value="Papain-like_cys_pep_sf"/>
</dbReference>
<dbReference type="EMBL" id="BAAANL010000001">
    <property type="protein sequence ID" value="GAA1850044.1"/>
    <property type="molecule type" value="Genomic_DNA"/>
</dbReference>
<feature type="transmembrane region" description="Helical" evidence="2">
    <location>
        <begin position="104"/>
        <end position="123"/>
    </location>
</feature>
<keyword evidence="2" id="KW-0812">Transmembrane</keyword>
<feature type="transmembrane region" description="Helical" evidence="2">
    <location>
        <begin position="78"/>
        <end position="97"/>
    </location>
</feature>
<organism evidence="4 5">
    <name type="scientific">Myceligenerans crystallogenes</name>
    <dbReference type="NCBI Taxonomy" id="316335"/>
    <lineage>
        <taxon>Bacteria</taxon>
        <taxon>Bacillati</taxon>
        <taxon>Actinomycetota</taxon>
        <taxon>Actinomycetes</taxon>
        <taxon>Micrococcales</taxon>
        <taxon>Promicromonosporaceae</taxon>
        <taxon>Myceligenerans</taxon>
    </lineage>
</organism>
<feature type="transmembrane region" description="Helical" evidence="2">
    <location>
        <begin position="257"/>
        <end position="283"/>
    </location>
</feature>
<dbReference type="Pfam" id="PF11992">
    <property type="entry name" value="TgpA_N"/>
    <property type="match status" value="1"/>
</dbReference>
<dbReference type="PANTHER" id="PTHR42736:SF1">
    <property type="entry name" value="PROTEIN-GLUTAMINE GAMMA-GLUTAMYLTRANSFERASE"/>
    <property type="match status" value="1"/>
</dbReference>
<feature type="transmembrane region" description="Helical" evidence="2">
    <location>
        <begin position="216"/>
        <end position="236"/>
    </location>
</feature>
<dbReference type="RefSeq" id="WP_344098888.1">
    <property type="nucleotide sequence ID" value="NZ_BAAANL010000001.1"/>
</dbReference>
<keyword evidence="2" id="KW-1133">Transmembrane helix</keyword>
<feature type="domain" description="Transglutaminase-like" evidence="3">
    <location>
        <begin position="530"/>
        <end position="600"/>
    </location>
</feature>
<dbReference type="Proteomes" id="UP001501094">
    <property type="component" value="Unassembled WGS sequence"/>
</dbReference>
<feature type="region of interest" description="Disordered" evidence="1">
    <location>
        <begin position="597"/>
        <end position="647"/>
    </location>
</feature>
<evidence type="ECO:0000256" key="2">
    <source>
        <dbReference type="SAM" id="Phobius"/>
    </source>
</evidence>
<dbReference type="Gene3D" id="3.10.620.30">
    <property type="match status" value="1"/>
</dbReference>
<accession>A0ABN2N5L0</accession>
<feature type="transmembrane region" description="Helical" evidence="2">
    <location>
        <begin position="192"/>
        <end position="210"/>
    </location>
</feature>
<dbReference type="SMART" id="SM00460">
    <property type="entry name" value="TGc"/>
    <property type="match status" value="1"/>
</dbReference>
<keyword evidence="5" id="KW-1185">Reference proteome</keyword>
<dbReference type="InterPro" id="IPR021878">
    <property type="entry name" value="TgpA_N"/>
</dbReference>
<evidence type="ECO:0000313" key="4">
    <source>
        <dbReference type="EMBL" id="GAA1850044.1"/>
    </source>
</evidence>
<feature type="region of interest" description="Disordered" evidence="1">
    <location>
        <begin position="1"/>
        <end position="39"/>
    </location>
</feature>
<sequence length="819" mass="87545">MSYEETTRGGARRGISPDGSRPSGLTGSSTRDGGTTRNYAASRPRALTRGAWFDLGAVALMCGAIVIGFAPVWGTPGYLIPTVGGTVLGLAIAWLCAWRRWPAVTVAALAVVGYLLFGAALALPRDAIAGVIPSLTTLRELLLGAVQGWKSFVTTVPPLASFPELAVVPYLMMLLIALVAGSIALRARYASWALVPIVLGFAGVILMGTLDVALPVVQGLAIAIIGLLWGGVRAMGARVGTHSISTEQSREATRRLTWYRVRTGAVILGVAALAAGFAGPALLPGGERVVLREEIVPPLDMHEFATPLSSFRYYSEDAKEAEILRITGLPEMARVRLATLDQYDGVVYDATGKGGATGTFSRVGEQIVTQAEGTPATIEVTSVGYDDVWVPAVGDLTGVHWTGPRGSEQSLGTYYNKETETAVALSGLEPGDTYTLETLLTAPPSEEDLKDATIAEVDLPATEKTALPGQIAPKTAQFIGDKTDQAEKLFLIRDALEAAGILATGSEGAAPARPGHAAERLDSMLDDEDMIGEEEQFATAFALMARQAGIPARVVMGFREDDESEERPAGEEWTVLGSDVHAWIEVPFEEYGWVPVDVNPDEDTKVQPQPQTKDVPKPPVLEEPEPPEEPEQNKAGSVEDDEQDEADNDGFDWGKLLVILLAVAIPLILVLLPILVILAYKARRRTRRRNAEELSDRFSGGWHEVVDVVTDLGTSVPRSATRREGAGLIATKHETPGTLMLAHQADATVFSGRQPSQAEVDSFWKEVDTVIGGLRSSVNTRQRIAAALSLRSVRARMAGGRGFLAACADLVRRGPKEKR</sequence>
<dbReference type="PANTHER" id="PTHR42736">
    <property type="entry name" value="PROTEIN-GLUTAMINE GAMMA-GLUTAMYLTRANSFERASE"/>
    <property type="match status" value="1"/>
</dbReference>
<feature type="transmembrane region" description="Helical" evidence="2">
    <location>
        <begin position="656"/>
        <end position="680"/>
    </location>
</feature>
<protein>
    <submittedName>
        <fullName evidence="4">Transglutaminase-like domain-containing protein</fullName>
    </submittedName>
</protein>
<feature type="compositionally biased region" description="Acidic residues" evidence="1">
    <location>
        <begin position="638"/>
        <end position="647"/>
    </location>
</feature>
<feature type="transmembrane region" description="Helical" evidence="2">
    <location>
        <begin position="51"/>
        <end position="72"/>
    </location>
</feature>
<proteinExistence type="predicted"/>
<dbReference type="InterPro" id="IPR002931">
    <property type="entry name" value="Transglutaminase-like"/>
</dbReference>
<dbReference type="InterPro" id="IPR052901">
    <property type="entry name" value="Bact_TGase-like"/>
</dbReference>
<feature type="compositionally biased region" description="Low complexity" evidence="1">
    <location>
        <begin position="23"/>
        <end position="36"/>
    </location>
</feature>